<protein>
    <submittedName>
        <fullName evidence="2">Uncharacterized protein</fullName>
    </submittedName>
</protein>
<feature type="compositionally biased region" description="Polar residues" evidence="1">
    <location>
        <begin position="1"/>
        <end position="12"/>
    </location>
</feature>
<gene>
    <name evidence="2" type="ORF">P280DRAFT_518041</name>
</gene>
<dbReference type="Proteomes" id="UP000799753">
    <property type="component" value="Unassembled WGS sequence"/>
</dbReference>
<feature type="compositionally biased region" description="Basic and acidic residues" evidence="1">
    <location>
        <begin position="680"/>
        <end position="699"/>
    </location>
</feature>
<evidence type="ECO:0000313" key="2">
    <source>
        <dbReference type="EMBL" id="KAF2640683.1"/>
    </source>
</evidence>
<reference evidence="2" key="1">
    <citation type="journal article" date="2020" name="Stud. Mycol.">
        <title>101 Dothideomycetes genomes: a test case for predicting lifestyles and emergence of pathogens.</title>
        <authorList>
            <person name="Haridas S."/>
            <person name="Albert R."/>
            <person name="Binder M."/>
            <person name="Bloem J."/>
            <person name="Labutti K."/>
            <person name="Salamov A."/>
            <person name="Andreopoulos B."/>
            <person name="Baker S."/>
            <person name="Barry K."/>
            <person name="Bills G."/>
            <person name="Bluhm B."/>
            <person name="Cannon C."/>
            <person name="Castanera R."/>
            <person name="Culley D."/>
            <person name="Daum C."/>
            <person name="Ezra D."/>
            <person name="Gonzalez J."/>
            <person name="Henrissat B."/>
            <person name="Kuo A."/>
            <person name="Liang C."/>
            <person name="Lipzen A."/>
            <person name="Lutzoni F."/>
            <person name="Magnuson J."/>
            <person name="Mondo S."/>
            <person name="Nolan M."/>
            <person name="Ohm R."/>
            <person name="Pangilinan J."/>
            <person name="Park H.-J."/>
            <person name="Ramirez L."/>
            <person name="Alfaro M."/>
            <person name="Sun H."/>
            <person name="Tritt A."/>
            <person name="Yoshinaga Y."/>
            <person name="Zwiers L.-H."/>
            <person name="Turgeon B."/>
            <person name="Goodwin S."/>
            <person name="Spatafora J."/>
            <person name="Crous P."/>
            <person name="Grigoriev I."/>
        </authorList>
    </citation>
    <scope>NUCLEOTIDE SEQUENCE</scope>
    <source>
        <strain evidence="2">CBS 473.64</strain>
    </source>
</reference>
<feature type="compositionally biased region" description="Basic and acidic residues" evidence="1">
    <location>
        <begin position="895"/>
        <end position="1041"/>
    </location>
</feature>
<sequence length="1195" mass="134499">MAPKRTSTNANGRTAGKAHKNKKNQATIMQFGVTKGTTPAFKAQPVPKPSKPLVDRKVSKGNTDACPPPPVPSFFSPQPGFPEPSKHQKAPKVSKDKSDIRNYFSSVKPNESAFSAPPGYLEPLQHQAASKVDKKDKKNASTKDYFSSGKHNAPQNLQDSNANNPRSSYMGQPPEYQTYHPNQVFPSSQAFPAMLPYQSGSTYPPSQTALVNAAQARTPFDIALSPHTGAPLDYVPYRDLHAASTSVPDTFENGHQGDASKSLGLSPFGSAWSKVPKPNAEDDTAKGKKAKSKKPSRLHSIKGSPQALNSPPEYPQQPDIHTMTLLSPAGVQSDHLNHLQEESKEAKRKQAALGKFFGKGNKDLAPLMPITEHPEHQPPVPITSRDMPKIEAQSPQKDTKGKRQTKLGGWLLKKDPICTPGEVDKNQLAGGAMTGNPEYQPFVPITEQGKQPSRNPQGFQFMDKSKFTNENLSPIPHSSATHQMTGIGAGRLPDFNMGHLGGASNKPAPVDARSSNKPQSLTGSQVSGGQTGKRNGLLPSSTAARSSLSQHGNALGPNSKETGSTQNDVPKSGLVGGSDTMDRKDEHLIQPSDPKIFDPILSSGHEKPPKPSAFGGLFHRAPKPKSSNKTEIEVNEQNIDVNSPFLEKVQGMRADFEEHGKDETNKAARKEEKRKRREARKAEKNNNESNTHQDGENHAQQEGSSSLSIKELAKLDKAAKKAAKRDRRKDMGEGKNNEPGPSALDEYQVGDHEQEGLNYEQGKNDKKSRKEAKHARREDRKAEQSQKGNDSFGQTGDLMNNQNASPNPDLMHQDGIQQGKMDKKTKKAARCENMEAEEGGMMQQLFSQKGKFPGNPNAWPKAGEPFDRHQNDIEQRRSSFDMERDVERADEDLDRQEREVERQREDSEFEQQRRQEEQEREHRLAESRQTQMDRKGELDRQRREHQRTQADQTMEMREMAMANKREQRERENERRRMQEEASRADRQAIHERKEEQRNNEMDRTEQDLEMKASRAMELQERKTEDASIRGERKIAESERKQRAIAARDQMRETEMQMRMSEKAAQDEQRETARTISEQKRQAKEERRERQRAFEEEQAEQKRAAKEEKRARKDQQAEEELARKEQKAEEKRAKMEQKAEKEHAQMEQQPEEYGNDEQFQQDMQGQEMDDLGMQEDGFQDGEMGGETYEQFDDNDQ</sequence>
<feature type="region of interest" description="Disordered" evidence="1">
    <location>
        <begin position="1"/>
        <end position="25"/>
    </location>
</feature>
<feature type="compositionally biased region" description="Polar residues" evidence="1">
    <location>
        <begin position="468"/>
        <end position="484"/>
    </location>
</feature>
<feature type="compositionally biased region" description="Basic and acidic residues" evidence="1">
    <location>
        <begin position="1048"/>
        <end position="1144"/>
    </location>
</feature>
<feature type="compositionally biased region" description="Polar residues" evidence="1">
    <location>
        <begin position="103"/>
        <end position="113"/>
    </location>
</feature>
<feature type="compositionally biased region" description="Acidic residues" evidence="1">
    <location>
        <begin position="1166"/>
        <end position="1178"/>
    </location>
</feature>
<dbReference type="AlphaFoldDB" id="A0A6A6S1Y1"/>
<proteinExistence type="predicted"/>
<feature type="compositionally biased region" description="Polar residues" evidence="1">
    <location>
        <begin position="785"/>
        <end position="806"/>
    </location>
</feature>
<feature type="region of interest" description="Disordered" evidence="1">
    <location>
        <begin position="246"/>
        <end position="320"/>
    </location>
</feature>
<evidence type="ECO:0000256" key="1">
    <source>
        <dbReference type="SAM" id="MobiDB-lite"/>
    </source>
</evidence>
<feature type="compositionally biased region" description="Basic and acidic residues" evidence="1">
    <location>
        <begin position="654"/>
        <end position="671"/>
    </location>
</feature>
<feature type="compositionally biased region" description="Polar residues" evidence="1">
    <location>
        <begin position="448"/>
        <end position="458"/>
    </location>
</feature>
<feature type="compositionally biased region" description="Polar residues" evidence="1">
    <location>
        <begin position="513"/>
        <end position="528"/>
    </location>
</feature>
<feature type="region of interest" description="Disordered" evidence="1">
    <location>
        <begin position="38"/>
        <end position="184"/>
    </location>
</feature>
<organism evidence="2 3">
    <name type="scientific">Massarina eburnea CBS 473.64</name>
    <dbReference type="NCBI Taxonomy" id="1395130"/>
    <lineage>
        <taxon>Eukaryota</taxon>
        <taxon>Fungi</taxon>
        <taxon>Dikarya</taxon>
        <taxon>Ascomycota</taxon>
        <taxon>Pezizomycotina</taxon>
        <taxon>Dothideomycetes</taxon>
        <taxon>Pleosporomycetidae</taxon>
        <taxon>Pleosporales</taxon>
        <taxon>Massarineae</taxon>
        <taxon>Massarinaceae</taxon>
        <taxon>Massarina</taxon>
    </lineage>
</organism>
<feature type="compositionally biased region" description="Basic and acidic residues" evidence="1">
    <location>
        <begin position="131"/>
        <end position="141"/>
    </location>
</feature>
<dbReference type="EMBL" id="MU006784">
    <property type="protein sequence ID" value="KAF2640683.1"/>
    <property type="molecule type" value="Genomic_DNA"/>
</dbReference>
<evidence type="ECO:0000313" key="3">
    <source>
        <dbReference type="Proteomes" id="UP000799753"/>
    </source>
</evidence>
<feature type="region of interest" description="Disordered" evidence="1">
    <location>
        <begin position="416"/>
        <end position="1195"/>
    </location>
</feature>
<accession>A0A6A6S1Y1</accession>
<feature type="compositionally biased region" description="Polar residues" evidence="1">
    <location>
        <begin position="142"/>
        <end position="170"/>
    </location>
</feature>
<feature type="compositionally biased region" description="Basic and acidic residues" evidence="1">
    <location>
        <begin position="864"/>
        <end position="887"/>
    </location>
</feature>
<feature type="compositionally biased region" description="Basic residues" evidence="1">
    <location>
        <begin position="766"/>
        <end position="775"/>
    </location>
</feature>
<feature type="compositionally biased region" description="Polar residues" evidence="1">
    <location>
        <begin position="559"/>
        <end position="569"/>
    </location>
</feature>
<feature type="compositionally biased region" description="Basic residues" evidence="1">
    <location>
        <begin position="287"/>
        <end position="300"/>
    </location>
</feature>
<keyword evidence="3" id="KW-1185">Reference proteome</keyword>
<name>A0A6A6S1Y1_9PLEO</name>
<feature type="compositionally biased region" description="Polar residues" evidence="1">
    <location>
        <begin position="538"/>
        <end position="552"/>
    </location>
</feature>
<feature type="compositionally biased region" description="Polar residues" evidence="1">
    <location>
        <begin position="625"/>
        <end position="641"/>
    </location>
</feature>